<feature type="transmembrane region" description="Helical" evidence="5">
    <location>
        <begin position="472"/>
        <end position="493"/>
    </location>
</feature>
<feature type="transmembrane region" description="Helical" evidence="5">
    <location>
        <begin position="298"/>
        <end position="316"/>
    </location>
</feature>
<dbReference type="EMBL" id="EQ999982">
    <property type="protein sequence ID" value="OAT02674.1"/>
    <property type="molecule type" value="Genomic_DNA"/>
</dbReference>
<feature type="transmembrane region" description="Helical" evidence="5">
    <location>
        <begin position="381"/>
        <end position="408"/>
    </location>
</feature>
<evidence type="ECO:0000256" key="2">
    <source>
        <dbReference type="ARBA" id="ARBA00022692"/>
    </source>
</evidence>
<dbReference type="InterPro" id="IPR052185">
    <property type="entry name" value="IPC_Synthase-Related"/>
</dbReference>
<protein>
    <submittedName>
        <fullName evidence="7">Integral membrane protein</fullName>
    </submittedName>
</protein>
<sequence>MDSTSDRYPFDYLLPPVLVSGSRDPTSVHVLFYSVCASLTISTIQGMGIGTFLEPLVVITLLVGGTWINRSSEISRPFTHDTTRPSSVTSDEFTDKTVGSVEDGLSTTTSTHDGSMSTHLYCSLSPSLLLDQEPPWRTRQIWLWSWKREVMTPNTAKYRNRCFSRFLRRFPFLVECWYWTLVYWTYQLARAFTAVTLQDATVDIARKHALQLIKLEESLHIFWELHIQHYFLHHPILLTCTNWLYSFIHIPGTIAFLVWLYYCSITRNRPADRYSMKLEGYQSNVLTGSELYQARRRTLAFCNLLAFVVFTLWPCMPPRLLSDRSVTGLVGEFSRSYGFVDTVHGVGGASSVWTQNKFCNQFGQCQDLQPSICVESLAHPLFLYLLLAAMPSLHFGYSLMIGITITTIPLPSEHTRSRALLPHFLNFSLPGLASKIRPLAWERIVAIVVGITYPFTILVAIVATANHFILDAFAGAIICGLAWWGNSVLLNLLPLEDYLFWILKIHKPEQGSHCLRPSLVFDDCDGDHVKDAMNYQITHKSLF</sequence>
<dbReference type="RefSeq" id="XP_045282401.1">
    <property type="nucleotide sequence ID" value="XM_045423819.1"/>
</dbReference>
<evidence type="ECO:0000256" key="3">
    <source>
        <dbReference type="ARBA" id="ARBA00022989"/>
    </source>
</evidence>
<gene>
    <name evidence="7" type="ORF">BDCG_08050</name>
</gene>
<feature type="domain" description="Inositolphosphotransferase Aur1/Ipt1" evidence="6">
    <location>
        <begin position="290"/>
        <end position="408"/>
    </location>
</feature>
<evidence type="ECO:0000256" key="4">
    <source>
        <dbReference type="ARBA" id="ARBA00023136"/>
    </source>
</evidence>
<keyword evidence="2 5" id="KW-0812">Transmembrane</keyword>
<reference evidence="8" key="1">
    <citation type="journal article" date="2015" name="PLoS Genet.">
        <title>The dynamic genome and transcriptome of the human fungal pathogen Blastomyces and close relative Emmonsia.</title>
        <authorList>
            <person name="Munoz J.F."/>
            <person name="Gauthier G.M."/>
            <person name="Desjardins C.A."/>
            <person name="Gallo J.E."/>
            <person name="Holder J."/>
            <person name="Sullivan T.D."/>
            <person name="Marty A.J."/>
            <person name="Carmen J.C."/>
            <person name="Chen Z."/>
            <person name="Ding L."/>
            <person name="Gujja S."/>
            <person name="Magrini V."/>
            <person name="Misas E."/>
            <person name="Mitreva M."/>
            <person name="Priest M."/>
            <person name="Saif S."/>
            <person name="Whiston E.A."/>
            <person name="Young S."/>
            <person name="Zeng Q."/>
            <person name="Goldman W.E."/>
            <person name="Mardis E.R."/>
            <person name="Taylor J.W."/>
            <person name="McEwen J.G."/>
            <person name="Clay O.K."/>
            <person name="Klein B.S."/>
            <person name="Cuomo C.A."/>
        </authorList>
    </citation>
    <scope>NUCLEOTIDE SEQUENCE [LARGE SCALE GENOMIC DNA]</scope>
    <source>
        <strain evidence="8">ER-3 / ATCC MYA-2586</strain>
    </source>
</reference>
<evidence type="ECO:0000259" key="6">
    <source>
        <dbReference type="Pfam" id="PF14378"/>
    </source>
</evidence>
<dbReference type="PANTHER" id="PTHR31310:SF7">
    <property type="entry name" value="PA-PHOSPHATASE RELATED-FAMILY PROTEIN DDB_G0268928"/>
    <property type="match status" value="1"/>
</dbReference>
<evidence type="ECO:0000256" key="5">
    <source>
        <dbReference type="SAM" id="Phobius"/>
    </source>
</evidence>
<feature type="domain" description="Inositolphosphotransferase Aur1/Ipt1" evidence="6">
    <location>
        <begin position="211"/>
        <end position="268"/>
    </location>
</feature>
<feature type="transmembrane region" description="Helical" evidence="5">
    <location>
        <begin position="444"/>
        <end position="466"/>
    </location>
</feature>
<accession>A0ABX2VZV9</accession>
<evidence type="ECO:0000313" key="8">
    <source>
        <dbReference type="Proteomes" id="UP000002039"/>
    </source>
</evidence>
<keyword evidence="8" id="KW-1185">Reference proteome</keyword>
<organism evidence="7 8">
    <name type="scientific">Ajellomyces dermatitidis (strain ER-3 / ATCC MYA-2586)</name>
    <name type="common">Blastomyces dermatitidis</name>
    <dbReference type="NCBI Taxonomy" id="559297"/>
    <lineage>
        <taxon>Eukaryota</taxon>
        <taxon>Fungi</taxon>
        <taxon>Dikarya</taxon>
        <taxon>Ascomycota</taxon>
        <taxon>Pezizomycotina</taxon>
        <taxon>Eurotiomycetes</taxon>
        <taxon>Eurotiomycetidae</taxon>
        <taxon>Onygenales</taxon>
        <taxon>Ajellomycetaceae</taxon>
        <taxon>Blastomyces</taxon>
    </lineage>
</organism>
<dbReference type="Pfam" id="PF14378">
    <property type="entry name" value="PAP2_3"/>
    <property type="match status" value="2"/>
</dbReference>
<dbReference type="Proteomes" id="UP000002039">
    <property type="component" value="Unassembled WGS sequence"/>
</dbReference>
<dbReference type="InterPro" id="IPR026841">
    <property type="entry name" value="Aur1/Ipt1"/>
</dbReference>
<comment type="subcellular location">
    <subcellularLocation>
        <location evidence="1">Membrane</location>
        <topology evidence="1">Multi-pass membrane protein</topology>
    </subcellularLocation>
</comment>
<proteinExistence type="predicted"/>
<evidence type="ECO:0000313" key="7">
    <source>
        <dbReference type="EMBL" id="OAT02674.1"/>
    </source>
</evidence>
<dbReference type="CDD" id="cd03386">
    <property type="entry name" value="PAP2_Aur1_like"/>
    <property type="match status" value="1"/>
</dbReference>
<keyword evidence="3 5" id="KW-1133">Transmembrane helix</keyword>
<dbReference type="GeneID" id="69029676"/>
<feature type="transmembrane region" description="Helical" evidence="5">
    <location>
        <begin position="243"/>
        <end position="263"/>
    </location>
</feature>
<name>A0ABX2VZV9_AJEDR</name>
<dbReference type="PANTHER" id="PTHR31310">
    <property type="match status" value="1"/>
</dbReference>
<keyword evidence="4 5" id="KW-0472">Membrane</keyword>
<evidence type="ECO:0000256" key="1">
    <source>
        <dbReference type="ARBA" id="ARBA00004141"/>
    </source>
</evidence>